<feature type="region of interest" description="Disordered" evidence="3">
    <location>
        <begin position="37"/>
        <end position="71"/>
    </location>
</feature>
<name>A0ABP0UPY7_9BRYO</name>
<dbReference type="PROSITE" id="PS51334">
    <property type="entry name" value="PRONE"/>
    <property type="match status" value="1"/>
</dbReference>
<feature type="compositionally biased region" description="Polar residues" evidence="3">
    <location>
        <begin position="125"/>
        <end position="134"/>
    </location>
</feature>
<feature type="compositionally biased region" description="Low complexity" evidence="3">
    <location>
        <begin position="59"/>
        <end position="71"/>
    </location>
</feature>
<evidence type="ECO:0000256" key="2">
    <source>
        <dbReference type="PROSITE-ProRule" id="PRU00663"/>
    </source>
</evidence>
<feature type="domain" description="PRONE" evidence="4">
    <location>
        <begin position="146"/>
        <end position="526"/>
    </location>
</feature>
<evidence type="ECO:0000259" key="4">
    <source>
        <dbReference type="PROSITE" id="PS51334"/>
    </source>
</evidence>
<evidence type="ECO:0000256" key="1">
    <source>
        <dbReference type="ARBA" id="ARBA00022658"/>
    </source>
</evidence>
<evidence type="ECO:0000256" key="3">
    <source>
        <dbReference type="SAM" id="MobiDB-lite"/>
    </source>
</evidence>
<dbReference type="Proteomes" id="UP001497512">
    <property type="component" value="Chromosome 5"/>
</dbReference>
<organism evidence="5 6">
    <name type="scientific">Sphagnum troendelagicum</name>
    <dbReference type="NCBI Taxonomy" id="128251"/>
    <lineage>
        <taxon>Eukaryota</taxon>
        <taxon>Viridiplantae</taxon>
        <taxon>Streptophyta</taxon>
        <taxon>Embryophyta</taxon>
        <taxon>Bryophyta</taxon>
        <taxon>Sphagnophytina</taxon>
        <taxon>Sphagnopsida</taxon>
        <taxon>Sphagnales</taxon>
        <taxon>Sphagnaceae</taxon>
        <taxon>Sphagnum</taxon>
    </lineage>
</organism>
<keyword evidence="1 2" id="KW-0344">Guanine-nucleotide releasing factor</keyword>
<gene>
    <name evidence="5" type="ORF">CSSPTR1EN2_LOCUS18268</name>
</gene>
<accession>A0ABP0UPY7</accession>
<dbReference type="Gene3D" id="1.20.58.2010">
    <property type="entry name" value="PRONE domain, subdomain 1"/>
    <property type="match status" value="2"/>
</dbReference>
<proteinExistence type="predicted"/>
<dbReference type="Pfam" id="PF03759">
    <property type="entry name" value="PRONE"/>
    <property type="match status" value="1"/>
</dbReference>
<dbReference type="InterPro" id="IPR038937">
    <property type="entry name" value="RopGEF"/>
</dbReference>
<evidence type="ECO:0000313" key="5">
    <source>
        <dbReference type="EMBL" id="CAK9226496.1"/>
    </source>
</evidence>
<feature type="region of interest" description="Disordered" evidence="3">
    <location>
        <begin position="83"/>
        <end position="136"/>
    </location>
</feature>
<keyword evidence="6" id="KW-1185">Reference proteome</keyword>
<evidence type="ECO:0000313" key="6">
    <source>
        <dbReference type="Proteomes" id="UP001497512"/>
    </source>
</evidence>
<reference evidence="5" key="1">
    <citation type="submission" date="2024-02" db="EMBL/GenBank/DDBJ databases">
        <authorList>
            <consortium name="ELIXIR-Norway"/>
            <consortium name="Elixir Norway"/>
        </authorList>
    </citation>
    <scope>NUCLEOTIDE SEQUENCE</scope>
</reference>
<sequence length="654" mass="72798">MVLTFSLLECRWLSTSKQHVGVQGMGSKDFLQHMRTRGSHGQMPTSAAAATDDQYEQQSTDGSSSTSSTTLSMDGLASEQMLGDTGDDVSCFGHTNGAEDVTSSSSDRSLLPLGWPVVRPDQPSGKPSPSSLSELNRHPFMWEEKREKRQTVLSEVELMKERFAKLLLGDDMSGGAKGVCTALAISNAITNLSASLFGELQRLEPLAESRRTRWRREMEWLLSVSDHIVELVPSWQTVPDGRRLEVMVSRPRSDLHINLPALRKLDTMLLDSLDGYKETEFWYVDRGIVLAERDSRRGGSPKLYLQRQEEKWWLPTPKVPVNGLSEEARRKLQHQRESMNQILKAAMAINGQVLSEMEVPQVYLDSLPKSGKASVGDALYKGLSSENFSAAQLLSTLDLLSEHSRLEIADRLETALLIWRRKSHTKHSTPASKSSWDMMKDFVADESKREQIADRAESLLLCLKQQFPGLTQTALDMNKIQHNRDVGQSILESYSRVLESVASTIIARIDDVLYTDGLVRMSALPAFAPLPKPGTCQPMRTTGSYMVQLRAHGTPHTTTPFVSPSASPTQNLDSALDSLHMMEGTVLKQGPQLTEELVVEFLPTEKQLEEAEVKQLLETEGLVKIPLDGMTPNTWSYADQLENSNALHSPPSRD</sequence>
<dbReference type="InterPro" id="IPR005512">
    <property type="entry name" value="PRONE_dom"/>
</dbReference>
<dbReference type="EMBL" id="OZ019897">
    <property type="protein sequence ID" value="CAK9226496.1"/>
    <property type="molecule type" value="Genomic_DNA"/>
</dbReference>
<dbReference type="PANTHER" id="PTHR33101:SF6">
    <property type="entry name" value="ROP GUANINE NUCLEOTIDE EXCHANGE FACTOR 1"/>
    <property type="match status" value="1"/>
</dbReference>
<dbReference type="PANTHER" id="PTHR33101">
    <property type="entry name" value="ROP GUANINE NUCLEOTIDE EXCHANGE FACTOR 1"/>
    <property type="match status" value="1"/>
</dbReference>
<protein>
    <recommendedName>
        <fullName evidence="4">PRONE domain-containing protein</fullName>
    </recommendedName>
</protein>